<organism evidence="2">
    <name type="scientific">Chromera velia CCMP2878</name>
    <dbReference type="NCBI Taxonomy" id="1169474"/>
    <lineage>
        <taxon>Eukaryota</taxon>
        <taxon>Sar</taxon>
        <taxon>Alveolata</taxon>
        <taxon>Colpodellida</taxon>
        <taxon>Chromeraceae</taxon>
        <taxon>Chromera</taxon>
    </lineage>
</organism>
<reference evidence="2" key="1">
    <citation type="submission" date="2014-11" db="EMBL/GenBank/DDBJ databases">
        <authorList>
            <person name="Otto D Thomas"/>
            <person name="Naeem Raeece"/>
        </authorList>
    </citation>
    <scope>NUCLEOTIDE SEQUENCE</scope>
</reference>
<evidence type="ECO:0000256" key="1">
    <source>
        <dbReference type="SAM" id="MobiDB-lite"/>
    </source>
</evidence>
<evidence type="ECO:0000313" key="2">
    <source>
        <dbReference type="EMBL" id="CEM33312.1"/>
    </source>
</evidence>
<feature type="region of interest" description="Disordered" evidence="1">
    <location>
        <begin position="310"/>
        <end position="347"/>
    </location>
</feature>
<name>A0A0G4GRR8_9ALVE</name>
<gene>
    <name evidence="2" type="ORF">Cvel_23111</name>
</gene>
<dbReference type="EMBL" id="CDMZ01001487">
    <property type="protein sequence ID" value="CEM33312.1"/>
    <property type="molecule type" value="Genomic_DNA"/>
</dbReference>
<feature type="region of interest" description="Disordered" evidence="1">
    <location>
        <begin position="1"/>
        <end position="197"/>
    </location>
</feature>
<accession>A0A0G4GRR8</accession>
<feature type="compositionally biased region" description="Polar residues" evidence="1">
    <location>
        <begin position="589"/>
        <end position="613"/>
    </location>
</feature>
<feature type="compositionally biased region" description="Low complexity" evidence="1">
    <location>
        <begin position="1"/>
        <end position="12"/>
    </location>
</feature>
<feature type="compositionally biased region" description="Polar residues" evidence="1">
    <location>
        <begin position="159"/>
        <end position="177"/>
    </location>
</feature>
<dbReference type="VEuPathDB" id="CryptoDB:Cvel_23111"/>
<feature type="compositionally biased region" description="Polar residues" evidence="1">
    <location>
        <begin position="133"/>
        <end position="148"/>
    </location>
</feature>
<feature type="region of interest" description="Disordered" evidence="1">
    <location>
        <begin position="589"/>
        <end position="646"/>
    </location>
</feature>
<feature type="compositionally biased region" description="Low complexity" evidence="1">
    <location>
        <begin position="323"/>
        <end position="333"/>
    </location>
</feature>
<protein>
    <submittedName>
        <fullName evidence="2">Uncharacterized protein</fullName>
    </submittedName>
</protein>
<feature type="region of interest" description="Disordered" evidence="1">
    <location>
        <begin position="702"/>
        <end position="726"/>
    </location>
</feature>
<proteinExistence type="predicted"/>
<sequence>MSSSSPLRLPLSKRGGRDADGPTPTPNHTPNNQEDVNPTHAAPTGSISAGLLLHTPAPSPTAQQGMGVGGIPCLSPPANGGTSSRGRRFRQTEAGTTDRGGSSPSPSPPPGGRDRPRVATLPGAKSEDPIEADTTTQKPIGTQPSQLSHPPPGTVPLHPSSSFSPTSLQPEASSPRVTHSPGVERRHHLSTAPVLLPSSALTLSPRYHQPGRLTGTGGGLSPASAAANANAASMAQPPSPGVGAIVAIPVSPRGDRVVPWFAQWLPTPTHSRRRLKIAAPGGNPGADPSTVMGVGAVPLFPVGPASPAPSPLSFGGATQGSFASPGPSPSTGRRSARARGQTVTFQESAQVQAQLAGQGVVPGHEQQNQQRLRKLWSQALLSKGLSMPLELALAEGELEEGELELEEEMGGNVFQEEMGPRPWTSPSPFGWNAAVAAGALKFGAGGPEAESGAMTPGAPFALSVPGTPAKAVAVSRFRAEGGRSLSRHSPSAASGAGSGASLFFPTEYEGAQPAVSPLVPFWGPWAPASPSPSPQAGAPPQQDWWESQDGAVFAALPRDRQLRLFRVTPEPLRSQLEWMQMYGPTQAGVSPTASNAPSRCQSVSASPCASPSTIKMKLEAPSPRPNTTGTTVKGPAIGGHGTSAGDSLETAATASELPPGEVLMDSEAKQQQRRISVPTVTLRRGSTLPVEEVSFDSPAGTAAAAAAGGKEKEEGNAAVTETQSSAVSGVLQEKPVVYTREEAETRT</sequence>
<dbReference type="AlphaFoldDB" id="A0A0G4GRR8"/>